<dbReference type="AlphaFoldDB" id="A0A921SPL8"/>
<feature type="domain" description="Major facilitator superfamily (MFS) profile" evidence="10">
    <location>
        <begin position="32"/>
        <end position="444"/>
    </location>
</feature>
<feature type="transmembrane region" description="Helical" evidence="9">
    <location>
        <begin position="156"/>
        <end position="174"/>
    </location>
</feature>
<keyword evidence="3 7" id="KW-0813">Transport</keyword>
<dbReference type="GO" id="GO:0022857">
    <property type="term" value="F:transmembrane transporter activity"/>
    <property type="evidence" value="ECO:0007669"/>
    <property type="project" value="InterPro"/>
</dbReference>
<protein>
    <submittedName>
        <fullName evidence="11">Sugar porter family MFS transporter</fullName>
    </submittedName>
</protein>
<evidence type="ECO:0000256" key="5">
    <source>
        <dbReference type="ARBA" id="ARBA00022989"/>
    </source>
</evidence>
<dbReference type="InterPro" id="IPR036259">
    <property type="entry name" value="MFS_trans_sf"/>
</dbReference>
<sequence>MRNDAPGEAATQAPHPVRDHSQEPIPRKVYFIAVLAGFSGLLYGYDSGAISGALPPLTDQFGLSAQQQGLITSLLLWGALPAIVGATLASRRFDRRHILIVGAIIFVVGSIANALAPTPEFLMGARFFLGLAVGIANMFGLIYLSELAPTRIRGMLTGMYQLTVNVGILCAYIVGDVFQESGSWEWMLGIGAFPAVVFLIGMIIAPASPRWLMTRGRDDEALTILRSLRGGEDYAQYEAREIRASLAQQEGGVGQLLRSARKPLVVLVVLTFFQVFTGINAVVYYAPIIFQNVESMGENAGMIANYGVGSALVISTAIALPIIDKLGRVKLLAISMAGQAVAMTVLWLAPDAGMLTIAAVFVYTFAFGIGLGPVFWLYVPEVLPLRVRAIGMGVITFLQYTMNAIFAAAFPVALEGFGPIVFLVFAVLSAAGLLYVLTRVPETSGRSLEEIEAHWREG</sequence>
<evidence type="ECO:0000256" key="7">
    <source>
        <dbReference type="RuleBase" id="RU003346"/>
    </source>
</evidence>
<evidence type="ECO:0000256" key="9">
    <source>
        <dbReference type="SAM" id="Phobius"/>
    </source>
</evidence>
<dbReference type="Gene3D" id="1.20.1250.20">
    <property type="entry name" value="MFS general substrate transporter like domains"/>
    <property type="match status" value="1"/>
</dbReference>
<evidence type="ECO:0000259" key="10">
    <source>
        <dbReference type="PROSITE" id="PS50850"/>
    </source>
</evidence>
<dbReference type="PROSITE" id="PS50850">
    <property type="entry name" value="MFS"/>
    <property type="match status" value="1"/>
</dbReference>
<feature type="transmembrane region" description="Helical" evidence="9">
    <location>
        <begin position="122"/>
        <end position="144"/>
    </location>
</feature>
<dbReference type="SUPFAM" id="SSF103473">
    <property type="entry name" value="MFS general substrate transporter"/>
    <property type="match status" value="1"/>
</dbReference>
<dbReference type="InterPro" id="IPR050814">
    <property type="entry name" value="Myo-inositol_Transporter"/>
</dbReference>
<dbReference type="EMBL" id="DYUK01000285">
    <property type="protein sequence ID" value="HJG81251.1"/>
    <property type="molecule type" value="Genomic_DNA"/>
</dbReference>
<comment type="similarity">
    <text evidence="2 7">Belongs to the major facilitator superfamily. Sugar transporter (TC 2.A.1.1) family.</text>
</comment>
<feature type="transmembrane region" description="Helical" evidence="9">
    <location>
        <begin position="264"/>
        <end position="286"/>
    </location>
</feature>
<gene>
    <name evidence="11" type="ORF">K8V08_12645</name>
</gene>
<dbReference type="GO" id="GO:0005886">
    <property type="term" value="C:plasma membrane"/>
    <property type="evidence" value="ECO:0007669"/>
    <property type="project" value="UniProtKB-SubCell"/>
</dbReference>
<keyword evidence="5 9" id="KW-1133">Transmembrane helix</keyword>
<name>A0A921SPL8_9MICO</name>
<accession>A0A921SPL8</accession>
<dbReference type="InterPro" id="IPR003663">
    <property type="entry name" value="Sugar/inositol_transpt"/>
</dbReference>
<evidence type="ECO:0000256" key="8">
    <source>
        <dbReference type="SAM" id="MobiDB-lite"/>
    </source>
</evidence>
<feature type="transmembrane region" description="Helical" evidence="9">
    <location>
        <begin position="355"/>
        <end position="378"/>
    </location>
</feature>
<evidence type="ECO:0000256" key="1">
    <source>
        <dbReference type="ARBA" id="ARBA00004651"/>
    </source>
</evidence>
<dbReference type="NCBIfam" id="TIGR00879">
    <property type="entry name" value="SP"/>
    <property type="match status" value="1"/>
</dbReference>
<dbReference type="PANTHER" id="PTHR48020:SF12">
    <property type="entry name" value="PROTON MYO-INOSITOL COTRANSPORTER"/>
    <property type="match status" value="1"/>
</dbReference>
<keyword evidence="6 9" id="KW-0472">Membrane</keyword>
<dbReference type="Proteomes" id="UP000784435">
    <property type="component" value="Unassembled WGS sequence"/>
</dbReference>
<evidence type="ECO:0000256" key="2">
    <source>
        <dbReference type="ARBA" id="ARBA00010992"/>
    </source>
</evidence>
<keyword evidence="4 9" id="KW-0812">Transmembrane</keyword>
<feature type="transmembrane region" description="Helical" evidence="9">
    <location>
        <begin position="186"/>
        <end position="207"/>
    </location>
</feature>
<feature type="transmembrane region" description="Helical" evidence="9">
    <location>
        <begin position="306"/>
        <end position="324"/>
    </location>
</feature>
<feature type="transmembrane region" description="Helical" evidence="9">
    <location>
        <begin position="331"/>
        <end position="349"/>
    </location>
</feature>
<comment type="subcellular location">
    <subcellularLocation>
        <location evidence="1">Cell membrane</location>
        <topology evidence="1">Multi-pass membrane protein</topology>
    </subcellularLocation>
</comment>
<dbReference type="InterPro" id="IPR005828">
    <property type="entry name" value="MFS_sugar_transport-like"/>
</dbReference>
<dbReference type="PRINTS" id="PR00171">
    <property type="entry name" value="SUGRTRNSPORT"/>
</dbReference>
<evidence type="ECO:0000256" key="4">
    <source>
        <dbReference type="ARBA" id="ARBA00022692"/>
    </source>
</evidence>
<reference evidence="11" key="1">
    <citation type="journal article" date="2021" name="PeerJ">
        <title>Extensive microbial diversity within the chicken gut microbiome revealed by metagenomics and culture.</title>
        <authorList>
            <person name="Gilroy R."/>
            <person name="Ravi A."/>
            <person name="Getino M."/>
            <person name="Pursley I."/>
            <person name="Horton D.L."/>
            <person name="Alikhan N.F."/>
            <person name="Baker D."/>
            <person name="Gharbi K."/>
            <person name="Hall N."/>
            <person name="Watson M."/>
            <person name="Adriaenssens E.M."/>
            <person name="Foster-Nyarko E."/>
            <person name="Jarju S."/>
            <person name="Secka A."/>
            <person name="Antonio M."/>
            <person name="Oren A."/>
            <person name="Chaudhuri R.R."/>
            <person name="La Ragione R."/>
            <person name="Hildebrand F."/>
            <person name="Pallen M.J."/>
        </authorList>
    </citation>
    <scope>NUCLEOTIDE SEQUENCE</scope>
    <source>
        <strain evidence="11">ChiGjej5B5-7349</strain>
    </source>
</reference>
<dbReference type="Pfam" id="PF00083">
    <property type="entry name" value="Sugar_tr"/>
    <property type="match status" value="1"/>
</dbReference>
<evidence type="ECO:0000313" key="11">
    <source>
        <dbReference type="EMBL" id="HJG81251.1"/>
    </source>
</evidence>
<feature type="transmembrane region" description="Helical" evidence="9">
    <location>
        <begin position="28"/>
        <end position="45"/>
    </location>
</feature>
<feature type="transmembrane region" description="Helical" evidence="9">
    <location>
        <begin position="416"/>
        <end position="437"/>
    </location>
</feature>
<dbReference type="InterPro" id="IPR020846">
    <property type="entry name" value="MFS_dom"/>
</dbReference>
<dbReference type="PROSITE" id="PS00217">
    <property type="entry name" value="SUGAR_TRANSPORT_2"/>
    <property type="match status" value="1"/>
</dbReference>
<evidence type="ECO:0000256" key="6">
    <source>
        <dbReference type="ARBA" id="ARBA00023136"/>
    </source>
</evidence>
<feature type="region of interest" description="Disordered" evidence="8">
    <location>
        <begin position="1"/>
        <end position="21"/>
    </location>
</feature>
<evidence type="ECO:0000256" key="3">
    <source>
        <dbReference type="ARBA" id="ARBA00022448"/>
    </source>
</evidence>
<evidence type="ECO:0000313" key="12">
    <source>
        <dbReference type="Proteomes" id="UP000784435"/>
    </source>
</evidence>
<dbReference type="PANTHER" id="PTHR48020">
    <property type="entry name" value="PROTON MYO-INOSITOL COTRANSPORTER"/>
    <property type="match status" value="1"/>
</dbReference>
<reference evidence="11" key="2">
    <citation type="submission" date="2021-09" db="EMBL/GenBank/DDBJ databases">
        <authorList>
            <person name="Gilroy R."/>
        </authorList>
    </citation>
    <scope>NUCLEOTIDE SEQUENCE</scope>
    <source>
        <strain evidence="11">ChiGjej5B5-7349</strain>
    </source>
</reference>
<organism evidence="11 12">
    <name type="scientific">Brevibacterium senegalense</name>
    <dbReference type="NCBI Taxonomy" id="1033736"/>
    <lineage>
        <taxon>Bacteria</taxon>
        <taxon>Bacillati</taxon>
        <taxon>Actinomycetota</taxon>
        <taxon>Actinomycetes</taxon>
        <taxon>Micrococcales</taxon>
        <taxon>Brevibacteriaceae</taxon>
        <taxon>Brevibacterium</taxon>
    </lineage>
</organism>
<comment type="caution">
    <text evidence="11">The sequence shown here is derived from an EMBL/GenBank/DDBJ whole genome shotgun (WGS) entry which is preliminary data.</text>
</comment>
<feature type="transmembrane region" description="Helical" evidence="9">
    <location>
        <begin position="390"/>
        <end position="410"/>
    </location>
</feature>
<feature type="transmembrane region" description="Helical" evidence="9">
    <location>
        <begin position="65"/>
        <end position="86"/>
    </location>
</feature>
<proteinExistence type="inferred from homology"/>
<feature type="transmembrane region" description="Helical" evidence="9">
    <location>
        <begin position="98"/>
        <end position="116"/>
    </location>
</feature>
<dbReference type="InterPro" id="IPR005829">
    <property type="entry name" value="Sugar_transporter_CS"/>
</dbReference>